<accession>A0ABQ9HXZ0</accession>
<gene>
    <name evidence="1" type="ORF">PR048_008727</name>
</gene>
<protein>
    <submittedName>
        <fullName evidence="1">Uncharacterized protein</fullName>
    </submittedName>
</protein>
<comment type="caution">
    <text evidence="1">The sequence shown here is derived from an EMBL/GenBank/DDBJ whole genome shotgun (WGS) entry which is preliminary data.</text>
</comment>
<sequence length="301" mass="33531">MLGTPEPPYHATLEHPTHHLFISSTILPTTCHTPSLLTFGIERGTEPTGKAVSLCRILMAHLKSLHAACETSSNQLHRYLDKYQKKPPTLLLAALFSTWAMCPSAPEQHNFTFPVTRWQYHLVALRNYLRWPLVVTSYSPLNLEIQGEYPTHITPRRTSLGRIGLPGEGLSGMAKIHCSTHGMVARGMETNSRVDVLQTLIESMPDRVAAVIATRGVTKQDLGFWVVATSVSTTVTLLLSEAKILQTTANESLRTLLVFLEDVGFQNREVCARRRLVGIVPQKTGAVVYCKWCQEHGRQPD</sequence>
<proteinExistence type="predicted"/>
<dbReference type="EMBL" id="JARBHB010000003">
    <property type="protein sequence ID" value="KAJ8889229.1"/>
    <property type="molecule type" value="Genomic_DNA"/>
</dbReference>
<evidence type="ECO:0000313" key="1">
    <source>
        <dbReference type="EMBL" id="KAJ8889229.1"/>
    </source>
</evidence>
<evidence type="ECO:0000313" key="2">
    <source>
        <dbReference type="Proteomes" id="UP001159363"/>
    </source>
</evidence>
<dbReference type="Proteomes" id="UP001159363">
    <property type="component" value="Chromosome 3"/>
</dbReference>
<reference evidence="1 2" key="1">
    <citation type="submission" date="2023-02" db="EMBL/GenBank/DDBJ databases">
        <title>LHISI_Scaffold_Assembly.</title>
        <authorList>
            <person name="Stuart O.P."/>
            <person name="Cleave R."/>
            <person name="Magrath M.J.L."/>
            <person name="Mikheyev A.S."/>
        </authorList>
    </citation>
    <scope>NUCLEOTIDE SEQUENCE [LARGE SCALE GENOMIC DNA]</scope>
    <source>
        <strain evidence="1">Daus_M_001</strain>
        <tissue evidence="1">Leg muscle</tissue>
    </source>
</reference>
<organism evidence="1 2">
    <name type="scientific">Dryococelus australis</name>
    <dbReference type="NCBI Taxonomy" id="614101"/>
    <lineage>
        <taxon>Eukaryota</taxon>
        <taxon>Metazoa</taxon>
        <taxon>Ecdysozoa</taxon>
        <taxon>Arthropoda</taxon>
        <taxon>Hexapoda</taxon>
        <taxon>Insecta</taxon>
        <taxon>Pterygota</taxon>
        <taxon>Neoptera</taxon>
        <taxon>Polyneoptera</taxon>
        <taxon>Phasmatodea</taxon>
        <taxon>Verophasmatodea</taxon>
        <taxon>Anareolatae</taxon>
        <taxon>Phasmatidae</taxon>
        <taxon>Eurycanthinae</taxon>
        <taxon>Dryococelus</taxon>
    </lineage>
</organism>
<keyword evidence="2" id="KW-1185">Reference proteome</keyword>
<name>A0ABQ9HXZ0_9NEOP</name>